<evidence type="ECO:0000256" key="2">
    <source>
        <dbReference type="SAM" id="Phobius"/>
    </source>
</evidence>
<accession>A0ABW5CJ80</accession>
<dbReference type="EMBL" id="JBHUIJ010000008">
    <property type="protein sequence ID" value="MFD2237344.1"/>
    <property type="molecule type" value="Genomic_DNA"/>
</dbReference>
<evidence type="ECO:0000313" key="3">
    <source>
        <dbReference type="EMBL" id="MFD2237344.1"/>
    </source>
</evidence>
<dbReference type="PANTHER" id="PTHR12151">
    <property type="entry name" value="ELECTRON TRANSPORT PROTIN SCO1/SENC FAMILY MEMBER"/>
    <property type="match status" value="1"/>
</dbReference>
<dbReference type="Gene3D" id="3.40.30.10">
    <property type="entry name" value="Glutaredoxin"/>
    <property type="match status" value="1"/>
</dbReference>
<keyword evidence="2" id="KW-0472">Membrane</keyword>
<feature type="transmembrane region" description="Helical" evidence="2">
    <location>
        <begin position="20"/>
        <end position="39"/>
    </location>
</feature>
<comment type="similarity">
    <text evidence="1">Belongs to the SCO1/2 family.</text>
</comment>
<dbReference type="InterPro" id="IPR036249">
    <property type="entry name" value="Thioredoxin-like_sf"/>
</dbReference>
<evidence type="ECO:0000256" key="1">
    <source>
        <dbReference type="ARBA" id="ARBA00010996"/>
    </source>
</evidence>
<keyword evidence="2" id="KW-0812">Transmembrane</keyword>
<protein>
    <submittedName>
        <fullName evidence="3">SCO family protein</fullName>
    </submittedName>
</protein>
<dbReference type="Proteomes" id="UP001597371">
    <property type="component" value="Unassembled WGS sequence"/>
</dbReference>
<name>A0ABW5CJ80_9HYPH</name>
<evidence type="ECO:0000313" key="4">
    <source>
        <dbReference type="Proteomes" id="UP001597371"/>
    </source>
</evidence>
<dbReference type="PANTHER" id="PTHR12151:SF25">
    <property type="entry name" value="LINALOOL DEHYDRATASE_ISOMERASE DOMAIN-CONTAINING PROTEIN"/>
    <property type="match status" value="1"/>
</dbReference>
<dbReference type="CDD" id="cd02968">
    <property type="entry name" value="SCO"/>
    <property type="match status" value="1"/>
</dbReference>
<organism evidence="3 4">
    <name type="scientific">Aureimonas populi</name>
    <dbReference type="NCBI Taxonomy" id="1701758"/>
    <lineage>
        <taxon>Bacteria</taxon>
        <taxon>Pseudomonadati</taxon>
        <taxon>Pseudomonadota</taxon>
        <taxon>Alphaproteobacteria</taxon>
        <taxon>Hyphomicrobiales</taxon>
        <taxon>Aurantimonadaceae</taxon>
        <taxon>Aureimonas</taxon>
    </lineage>
</organism>
<gene>
    <name evidence="3" type="ORF">ACFSKQ_07680</name>
</gene>
<comment type="caution">
    <text evidence="3">The sequence shown here is derived from an EMBL/GenBank/DDBJ whole genome shotgun (WGS) entry which is preliminary data.</text>
</comment>
<reference evidence="4" key="1">
    <citation type="journal article" date="2019" name="Int. J. Syst. Evol. Microbiol.">
        <title>The Global Catalogue of Microorganisms (GCM) 10K type strain sequencing project: providing services to taxonomists for standard genome sequencing and annotation.</title>
        <authorList>
            <consortium name="The Broad Institute Genomics Platform"/>
            <consortium name="The Broad Institute Genome Sequencing Center for Infectious Disease"/>
            <person name="Wu L."/>
            <person name="Ma J."/>
        </authorList>
    </citation>
    <scope>NUCLEOTIDE SEQUENCE [LARGE SCALE GENOMIC DNA]</scope>
    <source>
        <strain evidence="4">ZS-35-S2</strain>
    </source>
</reference>
<proteinExistence type="inferred from homology"/>
<dbReference type="InterPro" id="IPR003782">
    <property type="entry name" value="SCO1/SenC"/>
</dbReference>
<dbReference type="SUPFAM" id="SSF52833">
    <property type="entry name" value="Thioredoxin-like"/>
    <property type="match status" value="1"/>
</dbReference>
<keyword evidence="4" id="KW-1185">Reference proteome</keyword>
<dbReference type="Pfam" id="PF02630">
    <property type="entry name" value="SCO1-SenC"/>
    <property type="match status" value="1"/>
</dbReference>
<keyword evidence="2" id="KW-1133">Transmembrane helix</keyword>
<sequence length="209" mass="22517">MSDTGTPSPRGRLPLVRIGLWTLVAVAALVLVFVWALGFNRTSGYESTATEPYGTPFSLVDQNGEPVTEASLRGEPTAIFFGFTHCPDVCPTTLYELAGHKQALDERGEALRVVFVTVDPERDTPDILAQYVGSLGVDVTALTGEPQAVRQMLDGWGIHYSRVGEGESYTMDHTASVILLGSAGQFVGTIAYGENPDTAREKLQRLATL</sequence>
<dbReference type="RefSeq" id="WP_280842343.1">
    <property type="nucleotide sequence ID" value="NZ_CP072611.1"/>
</dbReference>